<accession>A0A0D1CY26</accession>
<dbReference type="InterPro" id="IPR038514">
    <property type="entry name" value="AAR2_C_sf"/>
</dbReference>
<dbReference type="CDD" id="cd13777">
    <property type="entry name" value="Aar2_N"/>
    <property type="match status" value="1"/>
</dbReference>
<dbReference type="GO" id="GO:0000244">
    <property type="term" value="P:spliceosomal tri-snRNP complex assembly"/>
    <property type="evidence" value="ECO:0000318"/>
    <property type="project" value="GO_Central"/>
</dbReference>
<dbReference type="VEuPathDB" id="FungiDB:UMAG_01163"/>
<evidence type="ECO:0008006" key="6">
    <source>
        <dbReference type="Google" id="ProtNLM"/>
    </source>
</evidence>
<dbReference type="eggNOG" id="KOG3937">
    <property type="taxonomic scope" value="Eukaryota"/>
</dbReference>
<dbReference type="GeneID" id="23562261"/>
<name>A0A0D1CY26_MYCMD</name>
<dbReference type="Gene3D" id="2.60.34.20">
    <property type="match status" value="1"/>
</dbReference>
<dbReference type="Pfam" id="PF05282">
    <property type="entry name" value="AAR2"/>
    <property type="match status" value="1"/>
</dbReference>
<dbReference type="Pfam" id="PF20981">
    <property type="entry name" value="AAR2_1st"/>
    <property type="match status" value="1"/>
</dbReference>
<dbReference type="InterPro" id="IPR038516">
    <property type="entry name" value="AAR2_N_sf"/>
</dbReference>
<dbReference type="Gene3D" id="1.25.40.550">
    <property type="entry name" value="Aar2, C-terminal domain-like"/>
    <property type="match status" value="1"/>
</dbReference>
<dbReference type="PANTHER" id="PTHR12689:SF4">
    <property type="entry name" value="PROTEIN AAR2 HOMOLOG"/>
    <property type="match status" value="1"/>
</dbReference>
<dbReference type="InterPro" id="IPR033647">
    <property type="entry name" value="Aar2_N"/>
</dbReference>
<keyword evidence="5" id="KW-1185">Reference proteome</keyword>
<dbReference type="OMA" id="CEFELAF"/>
<gene>
    <name evidence="4" type="ORF">UMAG_01163</name>
</gene>
<evidence type="ECO:0000313" key="5">
    <source>
        <dbReference type="Proteomes" id="UP000000561"/>
    </source>
</evidence>
<dbReference type="STRING" id="237631.A0A0D1CY26"/>
<dbReference type="InterPro" id="IPR033648">
    <property type="entry name" value="AAR2_C"/>
</dbReference>
<dbReference type="EMBL" id="CM003141">
    <property type="protein sequence ID" value="KIS71263.1"/>
    <property type="molecule type" value="Genomic_DNA"/>
</dbReference>
<evidence type="ECO:0000313" key="4">
    <source>
        <dbReference type="EMBL" id="KIS71263.1"/>
    </source>
</evidence>
<sequence>MSSQAGSAQLLLNGLPPRTQITVDAHSETYVINERFSGIKSLPTGWHCISWSIPSSDSSTDQCASARPSEVSLRNVLLRWFDDGETAVRELDRLQQTLVVPDQLLSCSTAVSTSSSTRPKRYRKSRAMNASGVQTVSMLVTPEVLSAVEPRLLPYPEDAGHMWRQATRHLSLDRGGMGRQVVARVVGVEIASGDFTTDSLSTGPSRWNDAKEEEQLQRTTGALGRKEDGKLIWGKSRRLQAKTSEVEVQDDMENGVEDAVEHKSRKRSASIESIEGERDDGQLAFTRFELRRSWPANSIGAEITRWSQDKSWLLRDVARRSWLGISHSAYSADGDGWFVGLLCEFELAFVVFITANNAYAFEQWMDMVALFCRASSLIGAQSAFQLHPSTQISSPRTDRDIHLNAHIAFLNTLHTHVFILPTDFWSSQSTTQQESQLLKNLDILRANIARSLSTPCHYQHTVDEDQREQLVKAWRALSHTTSSRFGWSLDHRLDEEAEVYDDIEAEQGEDAPVVVDL</sequence>
<dbReference type="AlphaFoldDB" id="A0A0D1CY26"/>
<dbReference type="PANTHER" id="PTHR12689">
    <property type="entry name" value="A1 CISTRON SPLICING FACTOR AAR2-RELATED"/>
    <property type="match status" value="1"/>
</dbReference>
<feature type="domain" description="AAR2 C-terminal" evidence="2">
    <location>
        <begin position="285"/>
        <end position="490"/>
    </location>
</feature>
<evidence type="ECO:0000259" key="2">
    <source>
        <dbReference type="Pfam" id="PF05282"/>
    </source>
</evidence>
<dbReference type="Proteomes" id="UP000000561">
    <property type="component" value="Chromosome 2"/>
</dbReference>
<evidence type="ECO:0000259" key="3">
    <source>
        <dbReference type="Pfam" id="PF20981"/>
    </source>
</evidence>
<dbReference type="RefSeq" id="XP_011387105.1">
    <property type="nucleotide sequence ID" value="XM_011388803.1"/>
</dbReference>
<dbReference type="InParanoid" id="A0A0D1CY26"/>
<comment type="similarity">
    <text evidence="1">Belongs to the AAR2 family.</text>
</comment>
<reference evidence="4 5" key="1">
    <citation type="journal article" date="2006" name="Nature">
        <title>Insights from the genome of the biotrophic fungal plant pathogen Ustilago maydis.</title>
        <authorList>
            <person name="Kamper J."/>
            <person name="Kahmann R."/>
            <person name="Bolker M."/>
            <person name="Ma L.J."/>
            <person name="Brefort T."/>
            <person name="Saville B.J."/>
            <person name="Banuett F."/>
            <person name="Kronstad J.W."/>
            <person name="Gold S.E."/>
            <person name="Muller O."/>
            <person name="Perlin M.H."/>
            <person name="Wosten H.A."/>
            <person name="de Vries R."/>
            <person name="Ruiz-Herrera J."/>
            <person name="Reynaga-Pena C.G."/>
            <person name="Snetselaar K."/>
            <person name="McCann M."/>
            <person name="Perez-Martin J."/>
            <person name="Feldbrugge M."/>
            <person name="Basse C.W."/>
            <person name="Steinberg G."/>
            <person name="Ibeas J.I."/>
            <person name="Holloman W."/>
            <person name="Guzman P."/>
            <person name="Farman M."/>
            <person name="Stajich J.E."/>
            <person name="Sentandreu R."/>
            <person name="Gonzalez-Prieto J.M."/>
            <person name="Kennell J.C."/>
            <person name="Molina L."/>
            <person name="Schirawski J."/>
            <person name="Mendoza-Mendoza A."/>
            <person name="Greilinger D."/>
            <person name="Munch K."/>
            <person name="Rossel N."/>
            <person name="Scherer M."/>
            <person name="Vranes M."/>
            <person name="Ladendorf O."/>
            <person name="Vincon V."/>
            <person name="Fuchs U."/>
            <person name="Sandrock B."/>
            <person name="Meng S."/>
            <person name="Ho E.C."/>
            <person name="Cahill M.J."/>
            <person name="Boyce K.J."/>
            <person name="Klose J."/>
            <person name="Klosterman S.J."/>
            <person name="Deelstra H.J."/>
            <person name="Ortiz-Castellanos L."/>
            <person name="Li W."/>
            <person name="Sanchez-Alonso P."/>
            <person name="Schreier P.H."/>
            <person name="Hauser-Hahn I."/>
            <person name="Vaupel M."/>
            <person name="Koopmann E."/>
            <person name="Friedrich G."/>
            <person name="Voss H."/>
            <person name="Schluter T."/>
            <person name="Margolis J."/>
            <person name="Platt D."/>
            <person name="Swimmer C."/>
            <person name="Gnirke A."/>
            <person name="Chen F."/>
            <person name="Vysotskaia V."/>
            <person name="Mannhaupt G."/>
            <person name="Guldener U."/>
            <person name="Munsterkotter M."/>
            <person name="Haase D."/>
            <person name="Oesterheld M."/>
            <person name="Mewes H.W."/>
            <person name="Mauceli E.W."/>
            <person name="DeCaprio D."/>
            <person name="Wade C.M."/>
            <person name="Butler J."/>
            <person name="Young S."/>
            <person name="Jaffe D.B."/>
            <person name="Calvo S."/>
            <person name="Nusbaum C."/>
            <person name="Galagan J."/>
            <person name="Birren B.W."/>
        </authorList>
    </citation>
    <scope>NUCLEOTIDE SEQUENCE [LARGE SCALE GENOMIC DNA]</scope>
    <source>
        <strain evidence="5">DSM 14603 / FGSC 9021 / UM521</strain>
    </source>
</reference>
<dbReference type="KEGG" id="uma:UMAG_01163"/>
<protein>
    <recommendedName>
        <fullName evidence="6">A1 cistron-splicing factor AAR2</fullName>
    </recommendedName>
</protein>
<dbReference type="OrthoDB" id="201752at2759"/>
<organism evidence="4 5">
    <name type="scientific">Mycosarcoma maydis</name>
    <name type="common">Corn smut fungus</name>
    <name type="synonym">Ustilago maydis</name>
    <dbReference type="NCBI Taxonomy" id="5270"/>
    <lineage>
        <taxon>Eukaryota</taxon>
        <taxon>Fungi</taxon>
        <taxon>Dikarya</taxon>
        <taxon>Basidiomycota</taxon>
        <taxon>Ustilaginomycotina</taxon>
        <taxon>Ustilaginomycetes</taxon>
        <taxon>Ustilaginales</taxon>
        <taxon>Ustilaginaceae</taxon>
        <taxon>Mycosarcoma</taxon>
    </lineage>
</organism>
<evidence type="ECO:0000256" key="1">
    <source>
        <dbReference type="ARBA" id="ARBA00006281"/>
    </source>
</evidence>
<feature type="domain" description="AAR2 N-terminal" evidence="3">
    <location>
        <begin position="8"/>
        <end position="187"/>
    </location>
</feature>
<dbReference type="CDD" id="cd13778">
    <property type="entry name" value="Aar2_C"/>
    <property type="match status" value="1"/>
</dbReference>
<proteinExistence type="inferred from homology"/>
<dbReference type="InterPro" id="IPR007946">
    <property type="entry name" value="AAR2"/>
</dbReference>